<gene>
    <name evidence="2" type="ORF">KS407_16645</name>
</gene>
<reference evidence="2 3" key="1">
    <citation type="submission" date="2021-06" db="EMBL/GenBank/DDBJ databases">
        <title>Bacillus sp. RD4P76, an endophyte from a halophyte.</title>
        <authorList>
            <person name="Sun J.-Q."/>
        </authorList>
    </citation>
    <scope>NUCLEOTIDE SEQUENCE [LARGE SCALE GENOMIC DNA]</scope>
    <source>
        <strain evidence="2 3">JCM 17098</strain>
    </source>
</reference>
<accession>A0ABS6JWT4</accession>
<dbReference type="EMBL" id="JAHQCR010000069">
    <property type="protein sequence ID" value="MBU9723050.1"/>
    <property type="molecule type" value="Genomic_DNA"/>
</dbReference>
<dbReference type="Pfam" id="PF22116">
    <property type="entry name" value="DUF6944"/>
    <property type="match status" value="1"/>
</dbReference>
<feature type="compositionally biased region" description="Acidic residues" evidence="1">
    <location>
        <begin position="196"/>
        <end position="209"/>
    </location>
</feature>
<evidence type="ECO:0000313" key="3">
    <source>
        <dbReference type="Proteomes" id="UP000790580"/>
    </source>
</evidence>
<keyword evidence="3" id="KW-1185">Reference proteome</keyword>
<feature type="region of interest" description="Disordered" evidence="1">
    <location>
        <begin position="184"/>
        <end position="209"/>
    </location>
</feature>
<name>A0ABS6JWT4_9BACI</name>
<comment type="caution">
    <text evidence="2">The sequence shown here is derived from an EMBL/GenBank/DDBJ whole genome shotgun (WGS) entry which is preliminary data.</text>
</comment>
<evidence type="ECO:0000313" key="2">
    <source>
        <dbReference type="EMBL" id="MBU9723050.1"/>
    </source>
</evidence>
<dbReference type="RefSeq" id="WP_088074217.1">
    <property type="nucleotide sequence ID" value="NZ_JAHQCR010000069.1"/>
</dbReference>
<organism evidence="2 3">
    <name type="scientific">Evansella alkalicola</name>
    <dbReference type="NCBI Taxonomy" id="745819"/>
    <lineage>
        <taxon>Bacteria</taxon>
        <taxon>Bacillati</taxon>
        <taxon>Bacillota</taxon>
        <taxon>Bacilli</taxon>
        <taxon>Bacillales</taxon>
        <taxon>Bacillaceae</taxon>
        <taxon>Evansella</taxon>
    </lineage>
</organism>
<proteinExistence type="predicted"/>
<protein>
    <submittedName>
        <fullName evidence="2">Uncharacterized protein</fullName>
    </submittedName>
</protein>
<sequence>MSDQLLDLTGNWIESIGATIAAVGETQQLYSQKVEGFKLGVVGNSVQGVGNAFQAIAETDDGYVELGNWLQAAGTSSNSIAEYRMLYDLGNKFDNNLMEINGDVLQAIGAFYASIGRIEQNPKLVYGNLLQSLGAIVEAIGVIHTINSDEVTGQKMETVGGWLQSIGTMYQAIGATRLYLNGMSPDGNNSASEDGVGTDENEQETAVDT</sequence>
<dbReference type="Proteomes" id="UP000790580">
    <property type="component" value="Unassembled WGS sequence"/>
</dbReference>
<evidence type="ECO:0000256" key="1">
    <source>
        <dbReference type="SAM" id="MobiDB-lite"/>
    </source>
</evidence>
<dbReference type="InterPro" id="IPR054224">
    <property type="entry name" value="DUF6944"/>
</dbReference>